<proteinExistence type="predicted"/>
<dbReference type="EMBL" id="JADFTS010000007">
    <property type="protein sequence ID" value="KAF9595444.1"/>
    <property type="molecule type" value="Genomic_DNA"/>
</dbReference>
<dbReference type="PANTHER" id="PTHR35722">
    <property type="entry name" value="MAL D 1-ASSOCIATED PROTEIN"/>
    <property type="match status" value="1"/>
</dbReference>
<feature type="region of interest" description="Disordered" evidence="1">
    <location>
        <begin position="1"/>
        <end position="33"/>
    </location>
</feature>
<gene>
    <name evidence="2" type="ORF">IFM89_000362</name>
</gene>
<dbReference type="PANTHER" id="PTHR35722:SF1">
    <property type="entry name" value="MAL D 1-ASSOCIATED PROTEIN"/>
    <property type="match status" value="1"/>
</dbReference>
<dbReference type="InterPro" id="IPR053346">
    <property type="entry name" value="Fra_a_1-associated"/>
</dbReference>
<protein>
    <recommendedName>
        <fullName evidence="4">Mal d 1-associated protein</fullName>
    </recommendedName>
</protein>
<sequence length="197" mass="21872">MGWVWKDDEEEEEGGISSFPTPGHRGIGDIEDDGCSIKKSIRSECTTEEVEPGKFVRKCQKTEEVLRSCVGKPVEVVKSNTEYTEDDVTNEMASGGGSFSFNSSEVEPFTFPGLRSDIEAIEKSMFGGLNRFLEATEEMRNGFFQAFGAPHIFERESQSPFKREVPIEGQSEKKLPCSEQTTDGSGYIDISGKVRDV</sequence>
<dbReference type="AlphaFoldDB" id="A0A835HBI5"/>
<keyword evidence="3" id="KW-1185">Reference proteome</keyword>
<comment type="caution">
    <text evidence="2">The sequence shown here is derived from an EMBL/GenBank/DDBJ whole genome shotgun (WGS) entry which is preliminary data.</text>
</comment>
<feature type="region of interest" description="Disordered" evidence="1">
    <location>
        <begin position="159"/>
        <end position="197"/>
    </location>
</feature>
<accession>A0A835HBI5</accession>
<dbReference type="OrthoDB" id="1914474at2759"/>
<evidence type="ECO:0000313" key="2">
    <source>
        <dbReference type="EMBL" id="KAF9595444.1"/>
    </source>
</evidence>
<organism evidence="2 3">
    <name type="scientific">Coptis chinensis</name>
    <dbReference type="NCBI Taxonomy" id="261450"/>
    <lineage>
        <taxon>Eukaryota</taxon>
        <taxon>Viridiplantae</taxon>
        <taxon>Streptophyta</taxon>
        <taxon>Embryophyta</taxon>
        <taxon>Tracheophyta</taxon>
        <taxon>Spermatophyta</taxon>
        <taxon>Magnoliopsida</taxon>
        <taxon>Ranunculales</taxon>
        <taxon>Ranunculaceae</taxon>
        <taxon>Coptidoideae</taxon>
        <taxon>Coptis</taxon>
    </lineage>
</organism>
<feature type="compositionally biased region" description="Basic and acidic residues" evidence="1">
    <location>
        <begin position="159"/>
        <end position="176"/>
    </location>
</feature>
<dbReference type="Proteomes" id="UP000631114">
    <property type="component" value="Unassembled WGS sequence"/>
</dbReference>
<evidence type="ECO:0008006" key="4">
    <source>
        <dbReference type="Google" id="ProtNLM"/>
    </source>
</evidence>
<evidence type="ECO:0000313" key="3">
    <source>
        <dbReference type="Proteomes" id="UP000631114"/>
    </source>
</evidence>
<name>A0A835HBI5_9MAGN</name>
<reference evidence="2 3" key="1">
    <citation type="submission" date="2020-10" db="EMBL/GenBank/DDBJ databases">
        <title>The Coptis chinensis genome and diversification of protoberbering-type alkaloids.</title>
        <authorList>
            <person name="Wang B."/>
            <person name="Shu S."/>
            <person name="Song C."/>
            <person name="Liu Y."/>
        </authorList>
    </citation>
    <scope>NUCLEOTIDE SEQUENCE [LARGE SCALE GENOMIC DNA]</scope>
    <source>
        <strain evidence="2">HL-2020</strain>
        <tissue evidence="2">Leaf</tissue>
    </source>
</reference>
<evidence type="ECO:0000256" key="1">
    <source>
        <dbReference type="SAM" id="MobiDB-lite"/>
    </source>
</evidence>